<dbReference type="EMBL" id="PSQE01000002">
    <property type="protein sequence ID" value="RHN72816.1"/>
    <property type="molecule type" value="Genomic_DNA"/>
</dbReference>
<keyword evidence="1" id="KW-0732">Signal</keyword>
<name>G7IJT0_MEDTR</name>
<accession>G7IJT0</accession>
<feature type="domain" description="Pectinesterase inhibitor" evidence="2">
    <location>
        <begin position="37"/>
        <end position="194"/>
    </location>
</feature>
<dbReference type="Pfam" id="PF04043">
    <property type="entry name" value="PMEI"/>
    <property type="match status" value="1"/>
</dbReference>
<dbReference type="Proteomes" id="UP000002051">
    <property type="component" value="Chromosome 2"/>
</dbReference>
<dbReference type="CDD" id="cd15800">
    <property type="entry name" value="PMEI-like_2"/>
    <property type="match status" value="1"/>
</dbReference>
<evidence type="ECO:0000256" key="1">
    <source>
        <dbReference type="SAM" id="SignalP"/>
    </source>
</evidence>
<reference evidence="5" key="3">
    <citation type="submission" date="2015-04" db="UniProtKB">
        <authorList>
            <consortium name="EnsemblPlants"/>
        </authorList>
    </citation>
    <scope>IDENTIFICATION</scope>
    <source>
        <strain evidence="5">cv. Jemalong A17</strain>
    </source>
</reference>
<organism evidence="3 6">
    <name type="scientific">Medicago truncatula</name>
    <name type="common">Barrel medic</name>
    <name type="synonym">Medicago tribuloides</name>
    <dbReference type="NCBI Taxonomy" id="3880"/>
    <lineage>
        <taxon>Eukaryota</taxon>
        <taxon>Viridiplantae</taxon>
        <taxon>Streptophyta</taxon>
        <taxon>Embryophyta</taxon>
        <taxon>Tracheophyta</taxon>
        <taxon>Spermatophyta</taxon>
        <taxon>Magnoliopsida</taxon>
        <taxon>eudicotyledons</taxon>
        <taxon>Gunneridae</taxon>
        <taxon>Pentapetalae</taxon>
        <taxon>rosids</taxon>
        <taxon>fabids</taxon>
        <taxon>Fabales</taxon>
        <taxon>Fabaceae</taxon>
        <taxon>Papilionoideae</taxon>
        <taxon>50 kb inversion clade</taxon>
        <taxon>NPAAA clade</taxon>
        <taxon>Hologalegina</taxon>
        <taxon>IRL clade</taxon>
        <taxon>Trifolieae</taxon>
        <taxon>Medicago</taxon>
    </lineage>
</organism>
<dbReference type="PaxDb" id="3880-AES64733"/>
<dbReference type="GO" id="GO:0004857">
    <property type="term" value="F:enzyme inhibitor activity"/>
    <property type="evidence" value="ECO:0000318"/>
    <property type="project" value="GO_Central"/>
</dbReference>
<dbReference type="Gramene" id="rna8577">
    <property type="protein sequence ID" value="RHN72816.1"/>
    <property type="gene ID" value="gene8577"/>
</dbReference>
<dbReference type="GO" id="GO:0009505">
    <property type="term" value="C:plant-type cell wall"/>
    <property type="evidence" value="ECO:0000318"/>
    <property type="project" value="GO_Central"/>
</dbReference>
<feature type="chain" id="PRO_5014572255" evidence="1">
    <location>
        <begin position="27"/>
        <end position="206"/>
    </location>
</feature>
<dbReference type="GO" id="GO:0009827">
    <property type="term" value="P:plant-type cell wall modification"/>
    <property type="evidence" value="ECO:0000318"/>
    <property type="project" value="GO_Central"/>
</dbReference>
<reference evidence="4" key="4">
    <citation type="journal article" date="2018" name="Nat. Plants">
        <title>Whole-genome landscape of Medicago truncatula symbiotic genes.</title>
        <authorList>
            <person name="Pecrix Y."/>
            <person name="Gamas P."/>
            <person name="Carrere S."/>
        </authorList>
    </citation>
    <scope>NUCLEOTIDE SEQUENCE</scope>
    <source>
        <tissue evidence="4">Leaves</tissue>
    </source>
</reference>
<dbReference type="NCBIfam" id="TIGR01614">
    <property type="entry name" value="PME_inhib"/>
    <property type="match status" value="1"/>
</dbReference>
<keyword evidence="6" id="KW-1185">Reference proteome</keyword>
<dbReference type="AlphaFoldDB" id="G7IJT0"/>
<dbReference type="Gene3D" id="1.20.140.40">
    <property type="entry name" value="Invertase/pectin methylesterase inhibitor family protein"/>
    <property type="match status" value="1"/>
</dbReference>
<evidence type="ECO:0000313" key="5">
    <source>
        <dbReference type="EnsemblPlants" id="AES64733"/>
    </source>
</evidence>
<reference evidence="3 6" key="2">
    <citation type="journal article" date="2014" name="BMC Genomics">
        <title>An improved genome release (version Mt4.0) for the model legume Medicago truncatula.</title>
        <authorList>
            <person name="Tang H."/>
            <person name="Krishnakumar V."/>
            <person name="Bidwell S."/>
            <person name="Rosen B."/>
            <person name="Chan A."/>
            <person name="Zhou S."/>
            <person name="Gentzbittel L."/>
            <person name="Childs K.L."/>
            <person name="Yandell M."/>
            <person name="Gundlach H."/>
            <person name="Mayer K.F."/>
            <person name="Schwartz D.C."/>
            <person name="Town C.D."/>
        </authorList>
    </citation>
    <scope>GENOME REANNOTATION</scope>
    <source>
        <strain evidence="5 6">cv. Jemalong A17</strain>
    </source>
</reference>
<protein>
    <submittedName>
        <fullName evidence="3">Plant invertase/pectin methylesterase inhibitor</fullName>
    </submittedName>
    <submittedName>
        <fullName evidence="4">Putative pectinesterase inhibitor domain-containing protein</fullName>
    </submittedName>
</protein>
<dbReference type="EMBL" id="CM001218">
    <property type="protein sequence ID" value="AES64733.1"/>
    <property type="molecule type" value="Genomic_DNA"/>
</dbReference>
<evidence type="ECO:0000313" key="3">
    <source>
        <dbReference type="EMBL" id="AES64733.1"/>
    </source>
</evidence>
<evidence type="ECO:0000313" key="6">
    <source>
        <dbReference type="Proteomes" id="UP000002051"/>
    </source>
</evidence>
<dbReference type="SUPFAM" id="SSF101148">
    <property type="entry name" value="Plant invertase/pectin methylesterase inhibitor"/>
    <property type="match status" value="1"/>
</dbReference>
<evidence type="ECO:0000259" key="2">
    <source>
        <dbReference type="SMART" id="SM00856"/>
    </source>
</evidence>
<dbReference type="InterPro" id="IPR035513">
    <property type="entry name" value="Invertase/methylesterase_inhib"/>
</dbReference>
<sequence>MAFTKTHLVVLLIVIISMLFAPTTNAIPTKKANVIRTPEARVRSMCKTLKNPTMCYNTILPKAESAPKFNIYTALEVETQETSIRINKTIKFMDYQMAPKTGNIVKFIPRFEEEYHISEDKSLPFCRELYGKMMNAITVTVASVAKRNVVEARTQLLQVLSYHSSCEKAYGEQIPIFAQDAEKTRDLASNSEGLAAAIINRVKPHP</sequence>
<dbReference type="HOGENOM" id="CLU_094391_0_0_1"/>
<dbReference type="EnsemblPlants" id="AES64733">
    <property type="protein sequence ID" value="AES64733"/>
    <property type="gene ID" value="MTR_2g029200"/>
</dbReference>
<dbReference type="Proteomes" id="UP000265566">
    <property type="component" value="Chromosome 2"/>
</dbReference>
<gene>
    <name evidence="3" type="ordered locus">MTR_2g029200</name>
    <name evidence="4" type="ORF">MtrunA17_Chr2g0291871</name>
</gene>
<evidence type="ECO:0000313" key="4">
    <source>
        <dbReference type="EMBL" id="RHN72816.1"/>
    </source>
</evidence>
<dbReference type="InterPro" id="IPR006501">
    <property type="entry name" value="Pectinesterase_inhib_dom"/>
</dbReference>
<proteinExistence type="predicted"/>
<dbReference type="SMART" id="SM00856">
    <property type="entry name" value="PMEI"/>
    <property type="match status" value="1"/>
</dbReference>
<dbReference type="OMA" id="NIMDSMA"/>
<feature type="signal peptide" evidence="1">
    <location>
        <begin position="1"/>
        <end position="26"/>
    </location>
</feature>
<reference evidence="3 6" key="1">
    <citation type="journal article" date="2011" name="Nature">
        <title>The Medicago genome provides insight into the evolution of rhizobial symbioses.</title>
        <authorList>
            <person name="Young N.D."/>
            <person name="Debelle F."/>
            <person name="Oldroyd G.E."/>
            <person name="Geurts R."/>
            <person name="Cannon S.B."/>
            <person name="Udvardi M.K."/>
            <person name="Benedito V.A."/>
            <person name="Mayer K.F."/>
            <person name="Gouzy J."/>
            <person name="Schoof H."/>
            <person name="Van de Peer Y."/>
            <person name="Proost S."/>
            <person name="Cook D.R."/>
            <person name="Meyers B.C."/>
            <person name="Spannagl M."/>
            <person name="Cheung F."/>
            <person name="De Mita S."/>
            <person name="Krishnakumar V."/>
            <person name="Gundlach H."/>
            <person name="Zhou S."/>
            <person name="Mudge J."/>
            <person name="Bharti A.K."/>
            <person name="Murray J.D."/>
            <person name="Naoumkina M.A."/>
            <person name="Rosen B."/>
            <person name="Silverstein K.A."/>
            <person name="Tang H."/>
            <person name="Rombauts S."/>
            <person name="Zhao P.X."/>
            <person name="Zhou P."/>
            <person name="Barbe V."/>
            <person name="Bardou P."/>
            <person name="Bechner M."/>
            <person name="Bellec A."/>
            <person name="Berger A."/>
            <person name="Berges H."/>
            <person name="Bidwell S."/>
            <person name="Bisseling T."/>
            <person name="Choisne N."/>
            <person name="Couloux A."/>
            <person name="Denny R."/>
            <person name="Deshpande S."/>
            <person name="Dai X."/>
            <person name="Doyle J.J."/>
            <person name="Dudez A.M."/>
            <person name="Farmer A.D."/>
            <person name="Fouteau S."/>
            <person name="Franken C."/>
            <person name="Gibelin C."/>
            <person name="Gish J."/>
            <person name="Goldstein S."/>
            <person name="Gonzalez A.J."/>
            <person name="Green P.J."/>
            <person name="Hallab A."/>
            <person name="Hartog M."/>
            <person name="Hua A."/>
            <person name="Humphray S.J."/>
            <person name="Jeong D.H."/>
            <person name="Jing Y."/>
            <person name="Jocker A."/>
            <person name="Kenton S.M."/>
            <person name="Kim D.J."/>
            <person name="Klee K."/>
            <person name="Lai H."/>
            <person name="Lang C."/>
            <person name="Lin S."/>
            <person name="Macmil S.L."/>
            <person name="Magdelenat G."/>
            <person name="Matthews L."/>
            <person name="McCorrison J."/>
            <person name="Monaghan E.L."/>
            <person name="Mun J.H."/>
            <person name="Najar F.Z."/>
            <person name="Nicholson C."/>
            <person name="Noirot C."/>
            <person name="O'Bleness M."/>
            <person name="Paule C.R."/>
            <person name="Poulain J."/>
            <person name="Prion F."/>
            <person name="Qin B."/>
            <person name="Qu C."/>
            <person name="Retzel E.F."/>
            <person name="Riddle C."/>
            <person name="Sallet E."/>
            <person name="Samain S."/>
            <person name="Samson N."/>
            <person name="Sanders I."/>
            <person name="Saurat O."/>
            <person name="Scarpelli C."/>
            <person name="Schiex T."/>
            <person name="Segurens B."/>
            <person name="Severin A.J."/>
            <person name="Sherrier D.J."/>
            <person name="Shi R."/>
            <person name="Sims S."/>
            <person name="Singer S.R."/>
            <person name="Sinharoy S."/>
            <person name="Sterck L."/>
            <person name="Viollet A."/>
            <person name="Wang B.B."/>
            <person name="Wang K."/>
            <person name="Wang M."/>
            <person name="Wang X."/>
            <person name="Warfsmann J."/>
            <person name="Weissenbach J."/>
            <person name="White D.D."/>
            <person name="White J.D."/>
            <person name="Wiley G.B."/>
            <person name="Wincker P."/>
            <person name="Xing Y."/>
            <person name="Yang L."/>
            <person name="Yao Z."/>
            <person name="Ying F."/>
            <person name="Zhai J."/>
            <person name="Zhou L."/>
            <person name="Zuber A."/>
            <person name="Denarie J."/>
            <person name="Dixon R.A."/>
            <person name="May G.D."/>
            <person name="Schwartz D.C."/>
            <person name="Rogers J."/>
            <person name="Quetier F."/>
            <person name="Town C.D."/>
            <person name="Roe B.A."/>
        </authorList>
    </citation>
    <scope>NUCLEOTIDE SEQUENCE [LARGE SCALE GENOMIC DNA]</scope>
    <source>
        <strain evidence="3">A17</strain>
        <strain evidence="5 6">cv. Jemalong A17</strain>
    </source>
</reference>